<reference evidence="2 3" key="1">
    <citation type="journal article" date="2014" name="Genome Announc.">
        <title>Complete Genome Sequence of Polychlorinated Biphenyl Degrader Comamonas testosteroni TK102 (NBRC 109938).</title>
        <authorList>
            <person name="Fukuda K."/>
            <person name="Hosoyama A."/>
            <person name="Tsuchikane K."/>
            <person name="Ohji S."/>
            <person name="Yamazoe A."/>
            <person name="Fujita N."/>
            <person name="Shintani M."/>
            <person name="Kimbara K."/>
        </authorList>
    </citation>
    <scope>NUCLEOTIDE SEQUENCE [LARGE SCALE GENOMIC DNA]</scope>
    <source>
        <strain evidence="2">TK102</strain>
    </source>
</reference>
<dbReference type="HOGENOM" id="CLU_100142_0_0_4"/>
<dbReference type="RefSeq" id="WP_043372029.1">
    <property type="nucleotide sequence ID" value="NZ_CP006704.1"/>
</dbReference>
<dbReference type="KEGG" id="ctes:O987_10575"/>
<name>A0A076PRC0_COMTE</name>
<dbReference type="EMBL" id="CP006704">
    <property type="protein sequence ID" value="AIJ46240.1"/>
    <property type="molecule type" value="Genomic_DNA"/>
</dbReference>
<evidence type="ECO:0000313" key="2">
    <source>
        <dbReference type="EMBL" id="AIJ46240.1"/>
    </source>
</evidence>
<organism evidence="2 3">
    <name type="scientific">Comamonas testosteroni TK102</name>
    <dbReference type="NCBI Taxonomy" id="1392005"/>
    <lineage>
        <taxon>Bacteria</taxon>
        <taxon>Pseudomonadati</taxon>
        <taxon>Pseudomonadota</taxon>
        <taxon>Betaproteobacteria</taxon>
        <taxon>Burkholderiales</taxon>
        <taxon>Comamonadaceae</taxon>
        <taxon>Comamonas</taxon>
    </lineage>
</organism>
<sequence length="242" mass="26778">MACNEAVSKPQKSTQSAPGAKEAGKAAPADWERIELDYRAGVKTLRQIADENGITHGAINKRAKRDGWERDLSEKIQRKADALVSKAAVSSEVSKETRAAERAVVDANAQAIADVRLAHRRDIHRARRITNALLDELEQQADADTVALLEQLGENMRNPDENGIDRLNDLYHKVISLPERSKTMKTLSESLRMLVDMERTAFGMDDKEKDEAAPGTAGYVPPAIQIVHVKAPVHEPDEDEQE</sequence>
<dbReference type="AlphaFoldDB" id="A0A076PRC0"/>
<evidence type="ECO:0008006" key="4">
    <source>
        <dbReference type="Google" id="ProtNLM"/>
    </source>
</evidence>
<evidence type="ECO:0000256" key="1">
    <source>
        <dbReference type="SAM" id="MobiDB-lite"/>
    </source>
</evidence>
<dbReference type="Proteomes" id="UP000028782">
    <property type="component" value="Chromosome"/>
</dbReference>
<proteinExistence type="predicted"/>
<feature type="region of interest" description="Disordered" evidence="1">
    <location>
        <begin position="1"/>
        <end position="28"/>
    </location>
</feature>
<accession>A0A076PRC0</accession>
<evidence type="ECO:0000313" key="3">
    <source>
        <dbReference type="Proteomes" id="UP000028782"/>
    </source>
</evidence>
<feature type="compositionally biased region" description="Low complexity" evidence="1">
    <location>
        <begin position="17"/>
        <end position="28"/>
    </location>
</feature>
<protein>
    <recommendedName>
        <fullName evidence="4">Terminase small subunit</fullName>
    </recommendedName>
</protein>
<gene>
    <name evidence="2" type="ORF">O987_10575</name>
</gene>